<feature type="transmembrane region" description="Helical" evidence="2">
    <location>
        <begin position="87"/>
        <end position="117"/>
    </location>
</feature>
<protein>
    <submittedName>
        <fullName evidence="3">EpsG family protein</fullName>
    </submittedName>
</protein>
<evidence type="ECO:0000256" key="2">
    <source>
        <dbReference type="SAM" id="Phobius"/>
    </source>
</evidence>
<evidence type="ECO:0000313" key="3">
    <source>
        <dbReference type="EMBL" id="MCY1713410.1"/>
    </source>
</evidence>
<feature type="transmembrane region" description="Helical" evidence="2">
    <location>
        <begin position="167"/>
        <end position="192"/>
    </location>
</feature>
<dbReference type="Proteomes" id="UP001082703">
    <property type="component" value="Unassembled WGS sequence"/>
</dbReference>
<name>A0ABT4BSW4_9FIRM</name>
<dbReference type="Pfam" id="PF14897">
    <property type="entry name" value="EpsG"/>
    <property type="match status" value="1"/>
</dbReference>
<proteinExistence type="predicted"/>
<keyword evidence="2" id="KW-0472">Membrane</keyword>
<reference evidence="3 4" key="1">
    <citation type="submission" date="2022-11" db="EMBL/GenBank/DDBJ databases">
        <authorList>
            <person name="Caiyu Z."/>
        </authorList>
    </citation>
    <scope>NUCLEOTIDE SEQUENCE [LARGE SCALE GENOMIC DNA]</scope>
    <source>
        <strain evidence="3 4">YR-4</strain>
    </source>
</reference>
<dbReference type="RefSeq" id="WP_268057418.1">
    <property type="nucleotide sequence ID" value="NZ_JAPOHA010000003.1"/>
</dbReference>
<feature type="transmembrane region" description="Helical" evidence="2">
    <location>
        <begin position="29"/>
        <end position="47"/>
    </location>
</feature>
<dbReference type="EMBL" id="JAPOHA010000003">
    <property type="protein sequence ID" value="MCY1713410.1"/>
    <property type="molecule type" value="Genomic_DNA"/>
</dbReference>
<evidence type="ECO:0000256" key="1">
    <source>
        <dbReference type="SAM" id="Coils"/>
    </source>
</evidence>
<dbReference type="InterPro" id="IPR049458">
    <property type="entry name" value="EpsG-like"/>
</dbReference>
<comment type="caution">
    <text evidence="3">The sequence shown here is derived from an EMBL/GenBank/DDBJ whole genome shotgun (WGS) entry which is preliminary data.</text>
</comment>
<feature type="transmembrane region" description="Helical" evidence="2">
    <location>
        <begin position="123"/>
        <end position="139"/>
    </location>
</feature>
<organism evidence="3 4">
    <name type="scientific">Caproiciproducens galactitolivorans</name>
    <dbReference type="NCBI Taxonomy" id="642589"/>
    <lineage>
        <taxon>Bacteria</taxon>
        <taxon>Bacillati</taxon>
        <taxon>Bacillota</taxon>
        <taxon>Clostridia</taxon>
        <taxon>Eubacteriales</taxon>
        <taxon>Acutalibacteraceae</taxon>
        <taxon>Caproiciproducens</taxon>
    </lineage>
</organism>
<gene>
    <name evidence="3" type="ORF">OUY18_03965</name>
</gene>
<keyword evidence="2" id="KW-1133">Transmembrane helix</keyword>
<accession>A0ABT4BSW4</accession>
<feature type="transmembrane region" description="Helical" evidence="2">
    <location>
        <begin position="361"/>
        <end position="381"/>
    </location>
</feature>
<feature type="transmembrane region" description="Helical" evidence="2">
    <location>
        <begin position="204"/>
        <end position="228"/>
    </location>
</feature>
<keyword evidence="4" id="KW-1185">Reference proteome</keyword>
<feature type="transmembrane region" description="Helical" evidence="2">
    <location>
        <begin position="273"/>
        <end position="295"/>
    </location>
</feature>
<sequence>MFAYNLLLLFTVLFGFGVCEIKKSKTNNIIFLSVLSLVMITMSYLRAGSVGIDYKQYADYFTQVRNGGWSFLISSANGYRIEPGYSLLNYFVSLFTADVHIFMLFVSILAVGLTAVLLYKYSPIPWIGMFVFISFGFFGNSLSFLRQSIAIAIFLFAVHFLKEKKLIPYILIVLLAASFHKAMIIMIPVYFIAHIKVNWKSLTAYAAITALIMALSWPLFNFITKYVYQYYATQEGLYYMLGRDWQTATIPVITTITILIVKNFILRRDPKNVVLINFSIYSGLLYIMTCQHFLFQRFGMMFFTSAILLVPELLASVGVESVQTDGNSAESLKAYKNKEQKKKALQERRQTQTQINTHKYIYYYATAAVLFVGFIYHVWILTQNRINLIPYVTFLTQK</sequence>
<feature type="transmembrane region" description="Helical" evidence="2">
    <location>
        <begin position="248"/>
        <end position="266"/>
    </location>
</feature>
<feature type="coiled-coil region" evidence="1">
    <location>
        <begin position="328"/>
        <end position="355"/>
    </location>
</feature>
<evidence type="ECO:0000313" key="4">
    <source>
        <dbReference type="Proteomes" id="UP001082703"/>
    </source>
</evidence>
<keyword evidence="2" id="KW-0812">Transmembrane</keyword>
<keyword evidence="1" id="KW-0175">Coiled coil</keyword>